<dbReference type="Pfam" id="PF18648">
    <property type="entry name" value="ADPRTs_Tse2"/>
    <property type="match status" value="1"/>
</dbReference>
<proteinExistence type="predicted"/>
<dbReference type="GeneID" id="63850052"/>
<sequence>MRLNAGPAYKSFYCERPIQSKEQITVIEPVQSQANHQSAESWTRYLDLEWVRLMPNTFPMQEIVRTMGDYYADDLENGVSGERPFIFTIPKGIALPARLVLRREGLYQFSIQPSEPTSSEDLENILKCFYSKHAIKQDLDEWLTNHEYADAIAPENENGWMAT</sequence>
<evidence type="ECO:0000313" key="3">
    <source>
        <dbReference type="Proteomes" id="UP000800039"/>
    </source>
</evidence>
<dbReference type="OrthoDB" id="10266325at2759"/>
<feature type="domain" description="Tse2 ADP-ribosyltransferase toxin" evidence="1">
    <location>
        <begin position="53"/>
        <end position="142"/>
    </location>
</feature>
<dbReference type="RefSeq" id="XP_040789846.1">
    <property type="nucleotide sequence ID" value="XM_040932801.1"/>
</dbReference>
<accession>A0A9P4LAB3</accession>
<gene>
    <name evidence="2" type="ORF">K460DRAFT_363377</name>
</gene>
<comment type="caution">
    <text evidence="2">The sequence shown here is derived from an EMBL/GenBank/DDBJ whole genome shotgun (WGS) entry which is preliminary data.</text>
</comment>
<dbReference type="AlphaFoldDB" id="A0A9P4LAB3"/>
<dbReference type="EMBL" id="ML976615">
    <property type="protein sequence ID" value="KAF1847283.1"/>
    <property type="molecule type" value="Genomic_DNA"/>
</dbReference>
<evidence type="ECO:0000313" key="2">
    <source>
        <dbReference type="EMBL" id="KAF1847283.1"/>
    </source>
</evidence>
<evidence type="ECO:0000259" key="1">
    <source>
        <dbReference type="Pfam" id="PF18648"/>
    </source>
</evidence>
<keyword evidence="3" id="KW-1185">Reference proteome</keyword>
<dbReference type="Proteomes" id="UP000800039">
    <property type="component" value="Unassembled WGS sequence"/>
</dbReference>
<dbReference type="InterPro" id="IPR041018">
    <property type="entry name" value="ADPRTs_Tse2"/>
</dbReference>
<reference evidence="2" key="1">
    <citation type="submission" date="2020-01" db="EMBL/GenBank/DDBJ databases">
        <authorList>
            <consortium name="DOE Joint Genome Institute"/>
            <person name="Haridas S."/>
            <person name="Albert R."/>
            <person name="Binder M."/>
            <person name="Bloem J."/>
            <person name="Labutti K."/>
            <person name="Salamov A."/>
            <person name="Andreopoulos B."/>
            <person name="Baker S.E."/>
            <person name="Barry K."/>
            <person name="Bills G."/>
            <person name="Bluhm B.H."/>
            <person name="Cannon C."/>
            <person name="Castanera R."/>
            <person name="Culley D.E."/>
            <person name="Daum C."/>
            <person name="Ezra D."/>
            <person name="Gonzalez J.B."/>
            <person name="Henrissat B."/>
            <person name="Kuo A."/>
            <person name="Liang C."/>
            <person name="Lipzen A."/>
            <person name="Lutzoni F."/>
            <person name="Magnuson J."/>
            <person name="Mondo S."/>
            <person name="Nolan M."/>
            <person name="Ohm R."/>
            <person name="Pangilinan J."/>
            <person name="Park H.-J."/>
            <person name="Ramirez L."/>
            <person name="Alfaro M."/>
            <person name="Sun H."/>
            <person name="Tritt A."/>
            <person name="Yoshinaga Y."/>
            <person name="Zwiers L.-H."/>
            <person name="Turgeon B.G."/>
            <person name="Goodwin S.B."/>
            <person name="Spatafora J.W."/>
            <person name="Crous P.W."/>
            <person name="Grigoriev I.V."/>
        </authorList>
    </citation>
    <scope>NUCLEOTIDE SEQUENCE</scope>
    <source>
        <strain evidence="2">CBS 394.84</strain>
    </source>
</reference>
<organism evidence="2 3">
    <name type="scientific">Cucurbitaria berberidis CBS 394.84</name>
    <dbReference type="NCBI Taxonomy" id="1168544"/>
    <lineage>
        <taxon>Eukaryota</taxon>
        <taxon>Fungi</taxon>
        <taxon>Dikarya</taxon>
        <taxon>Ascomycota</taxon>
        <taxon>Pezizomycotina</taxon>
        <taxon>Dothideomycetes</taxon>
        <taxon>Pleosporomycetidae</taxon>
        <taxon>Pleosporales</taxon>
        <taxon>Pleosporineae</taxon>
        <taxon>Cucurbitariaceae</taxon>
        <taxon>Cucurbitaria</taxon>
    </lineage>
</organism>
<protein>
    <recommendedName>
        <fullName evidence="1">Tse2 ADP-ribosyltransferase toxin domain-containing protein</fullName>
    </recommendedName>
</protein>
<name>A0A9P4LAB3_9PLEO</name>